<dbReference type="InterPro" id="IPR017853">
    <property type="entry name" value="GH"/>
</dbReference>
<dbReference type="STRING" id="512399.A8709_11540"/>
<dbReference type="OrthoDB" id="9805821at2"/>
<protein>
    <recommendedName>
        <fullName evidence="3">beta-glucosidase</fullName>
        <ecNumber evidence="3">3.2.1.21</ecNumber>
    </recommendedName>
</protein>
<gene>
    <name evidence="8" type="ORF">A8709_11540</name>
</gene>
<reference evidence="9" key="1">
    <citation type="submission" date="2016-05" db="EMBL/GenBank/DDBJ databases">
        <title>Paenibacillus oryzae. sp. nov., isolated from the rice root.</title>
        <authorList>
            <person name="Zhang J."/>
            <person name="Zhang X."/>
        </authorList>
    </citation>
    <scope>NUCLEOTIDE SEQUENCE [LARGE SCALE GENOMIC DNA]</scope>
    <source>
        <strain evidence="9">KCTC13222</strain>
    </source>
</reference>
<dbReference type="SUPFAM" id="SSF51445">
    <property type="entry name" value="(Trans)glycosidases"/>
    <property type="match status" value="1"/>
</dbReference>
<comment type="catalytic activity">
    <reaction evidence="1">
        <text>Hydrolysis of terminal, non-reducing beta-D-glucosyl residues with release of beta-D-glucose.</text>
        <dbReference type="EC" id="3.2.1.21"/>
    </reaction>
</comment>
<dbReference type="InterPro" id="IPR036881">
    <property type="entry name" value="Glyco_hydro_3_C_sf"/>
</dbReference>
<dbReference type="EC" id="3.2.1.21" evidence="3"/>
<dbReference type="AlphaFoldDB" id="A0A1C1A2N0"/>
<dbReference type="PANTHER" id="PTHR30620">
    <property type="entry name" value="PERIPLASMIC BETA-GLUCOSIDASE-RELATED"/>
    <property type="match status" value="1"/>
</dbReference>
<feature type="domain" description="Glycoside hydrolase family 3 N-terminal" evidence="7">
    <location>
        <begin position="117"/>
        <end position="437"/>
    </location>
</feature>
<dbReference type="SUPFAM" id="SSF52279">
    <property type="entry name" value="Beta-D-glucan exohydrolase, C-terminal domain"/>
    <property type="match status" value="1"/>
</dbReference>
<comment type="caution">
    <text evidence="8">The sequence shown here is derived from an EMBL/GenBank/DDBJ whole genome shotgun (WGS) entry which is preliminary data.</text>
</comment>
<dbReference type="Gene3D" id="3.20.20.300">
    <property type="entry name" value="Glycoside hydrolase, family 3, N-terminal domain"/>
    <property type="match status" value="1"/>
</dbReference>
<evidence type="ECO:0000259" key="7">
    <source>
        <dbReference type="Pfam" id="PF00933"/>
    </source>
</evidence>
<dbReference type="GO" id="GO:0009251">
    <property type="term" value="P:glucan catabolic process"/>
    <property type="evidence" value="ECO:0007669"/>
    <property type="project" value="TreeGrafter"/>
</dbReference>
<dbReference type="InterPro" id="IPR001764">
    <property type="entry name" value="Glyco_hydro_3_N"/>
</dbReference>
<dbReference type="InterPro" id="IPR036962">
    <property type="entry name" value="Glyco_hydro_3_N_sf"/>
</dbReference>
<dbReference type="GO" id="GO:0008422">
    <property type="term" value="F:beta-glucosidase activity"/>
    <property type="evidence" value="ECO:0007669"/>
    <property type="project" value="UniProtKB-EC"/>
</dbReference>
<dbReference type="Proteomes" id="UP000093309">
    <property type="component" value="Unassembled WGS sequence"/>
</dbReference>
<evidence type="ECO:0000256" key="6">
    <source>
        <dbReference type="ARBA" id="ARBA00023295"/>
    </source>
</evidence>
<proteinExistence type="inferred from homology"/>
<evidence type="ECO:0000256" key="3">
    <source>
        <dbReference type="ARBA" id="ARBA00012744"/>
    </source>
</evidence>
<organism evidence="8 9">
    <name type="scientific">Paenibacillus pectinilyticus</name>
    <dbReference type="NCBI Taxonomy" id="512399"/>
    <lineage>
        <taxon>Bacteria</taxon>
        <taxon>Bacillati</taxon>
        <taxon>Bacillota</taxon>
        <taxon>Bacilli</taxon>
        <taxon>Bacillales</taxon>
        <taxon>Paenibacillaceae</taxon>
        <taxon>Paenibacillus</taxon>
    </lineage>
</organism>
<keyword evidence="9" id="KW-1185">Reference proteome</keyword>
<keyword evidence="4" id="KW-0732">Signal</keyword>
<evidence type="ECO:0000313" key="9">
    <source>
        <dbReference type="Proteomes" id="UP000093309"/>
    </source>
</evidence>
<dbReference type="EMBL" id="LYPC01000016">
    <property type="protein sequence ID" value="OCT14795.1"/>
    <property type="molecule type" value="Genomic_DNA"/>
</dbReference>
<comment type="similarity">
    <text evidence="2">Belongs to the glycosyl hydrolase 3 family.</text>
</comment>
<dbReference type="Pfam" id="PF00933">
    <property type="entry name" value="Glyco_hydro_3"/>
    <property type="match status" value="1"/>
</dbReference>
<evidence type="ECO:0000256" key="4">
    <source>
        <dbReference type="ARBA" id="ARBA00022729"/>
    </source>
</evidence>
<name>A0A1C1A2N0_9BACL</name>
<keyword evidence="5 8" id="KW-0378">Hydrolase</keyword>
<dbReference type="PRINTS" id="PR00133">
    <property type="entry name" value="GLHYDRLASE3"/>
</dbReference>
<evidence type="ECO:0000256" key="1">
    <source>
        <dbReference type="ARBA" id="ARBA00000448"/>
    </source>
</evidence>
<evidence type="ECO:0000256" key="5">
    <source>
        <dbReference type="ARBA" id="ARBA00022801"/>
    </source>
</evidence>
<evidence type="ECO:0000313" key="8">
    <source>
        <dbReference type="EMBL" id="OCT14795.1"/>
    </source>
</evidence>
<accession>A0A1C1A2N0</accession>
<dbReference type="Gene3D" id="3.40.50.1700">
    <property type="entry name" value="Glycoside hydrolase family 3 C-terminal domain"/>
    <property type="match status" value="1"/>
</dbReference>
<dbReference type="RefSeq" id="WP_065852775.1">
    <property type="nucleotide sequence ID" value="NZ_LYPC01000016.1"/>
</dbReference>
<sequence length="710" mass="78974">MEMDKKQPHLEVRSKNIMEVDGLQFKDLNGNGKLDPYKDWRLSPKERAENLVSLMNVDEKIGMMLINTRQMGLSQKDKSKTSHNGVLDEGIVEKGESIFAITKVMGTTHTLENMHLRHFILRDNWSPAQMAEWVNTMNEVCEGTRLGIPCLIASNSRNENTEFIFGMNDAAGIFSTWPGTLGLAGAAKGDIKNGGDASLISQFAQIAHDEWDATGIRKGYMYMADTVTDPRWQRTYGTFGEDPVFIADAIGRIIDGFQGERLGTHSIAMTTKHFPGGGARENGFDPHYEQGKWNLYPTPGSLEKYHLPPFQAAVDHGTSSIMPYYSMPSIKKSVVQQFEGEDIPYEEVGFTFNHYFLQHILRDKLGFKGYVNSDSGITSKMSWGVEALSEAERFAKAINAGTDLVADTNDIENLKAAITNGWISEQRIDQANVRLLTEMFTLGLFDDRTYVSTDAATATVSNPAHWEAAYQAHIKSVTVLKNQKQTLPLTVEKLGNKLVYVEVFHKETERATAYTAKAKRECQELGHFTLTDHYEEAEIAIVFLHPKSGAYFSATPGLLELEICENKTETALDGSSYQETTLTGMDHLREVAESIHSRGGKVIMSVNVTLPWILGHVEPLADALIAGYDTFYKAQFEVMAGNIRPIGVLPLTLPASEAVIAVDENGNCVSRNDVSGYDKDNYMPEGLTYAYKDSNGNRYILGHGLTYEDQ</sequence>
<keyword evidence="6" id="KW-0326">Glycosidase</keyword>
<dbReference type="PANTHER" id="PTHR30620:SF16">
    <property type="entry name" value="LYSOSOMAL BETA GLUCOSIDASE"/>
    <property type="match status" value="1"/>
</dbReference>
<evidence type="ECO:0000256" key="2">
    <source>
        <dbReference type="ARBA" id="ARBA00005336"/>
    </source>
</evidence>
<dbReference type="InterPro" id="IPR051915">
    <property type="entry name" value="Cellulose_Degrad_GH3"/>
</dbReference>